<dbReference type="InterPro" id="IPR045860">
    <property type="entry name" value="Snake_toxin-like_sf"/>
</dbReference>
<dbReference type="OrthoDB" id="6093375at2759"/>
<keyword evidence="2" id="KW-1185">Reference proteome</keyword>
<accession>A0A8B8DEN4</accession>
<organism evidence="2 3">
    <name type="scientific">Crassostrea virginica</name>
    <name type="common">Eastern oyster</name>
    <dbReference type="NCBI Taxonomy" id="6565"/>
    <lineage>
        <taxon>Eukaryota</taxon>
        <taxon>Metazoa</taxon>
        <taxon>Spiralia</taxon>
        <taxon>Lophotrochozoa</taxon>
        <taxon>Mollusca</taxon>
        <taxon>Bivalvia</taxon>
        <taxon>Autobranchia</taxon>
        <taxon>Pteriomorphia</taxon>
        <taxon>Ostreida</taxon>
        <taxon>Ostreoidea</taxon>
        <taxon>Ostreidae</taxon>
        <taxon>Crassostrea</taxon>
    </lineage>
</organism>
<dbReference type="RefSeq" id="XP_022326403.1">
    <property type="nucleotide sequence ID" value="XM_022470695.1"/>
</dbReference>
<dbReference type="SUPFAM" id="SSF57302">
    <property type="entry name" value="Snake toxin-like"/>
    <property type="match status" value="1"/>
</dbReference>
<evidence type="ECO:0000313" key="2">
    <source>
        <dbReference type="Proteomes" id="UP000694844"/>
    </source>
</evidence>
<protein>
    <submittedName>
        <fullName evidence="3">Uncharacterized protein LOC111126217</fullName>
    </submittedName>
</protein>
<feature type="signal peptide" evidence="1">
    <location>
        <begin position="1"/>
        <end position="19"/>
    </location>
</feature>
<dbReference type="AlphaFoldDB" id="A0A8B8DEN4"/>
<dbReference type="Proteomes" id="UP000694844">
    <property type="component" value="Chromosome 3"/>
</dbReference>
<keyword evidence="1" id="KW-0732">Signal</keyword>
<sequence>MPLTVVSILLLTVIPSLLGETVKKQAPLVCYRCDKVADAVDCTVTEACNSDEQCFTDKYISEEGNVFFTLGCKAKRICDILASIGKRDIDTEEMTDREKRNIIHLCTQCCASGYCNNKLCTIVTTPKPTRKCQVCANLEEDPKSCTQIQNCEDHQECFADVVMDQNHQVRHRMGCRSKVMCEAFLTHGHGLSHGRRQVGIGNDAHVAQLCGGCCDTDACNRNGCYTIRHYNLTHHG</sequence>
<evidence type="ECO:0000256" key="1">
    <source>
        <dbReference type="SAM" id="SignalP"/>
    </source>
</evidence>
<name>A0A8B8DEN4_CRAVI</name>
<reference evidence="3" key="1">
    <citation type="submission" date="2025-08" db="UniProtKB">
        <authorList>
            <consortium name="RefSeq"/>
        </authorList>
    </citation>
    <scope>IDENTIFICATION</scope>
    <source>
        <tissue evidence="3">Whole sample</tissue>
    </source>
</reference>
<dbReference type="GeneID" id="111126217"/>
<gene>
    <name evidence="3" type="primary">LOC111126217</name>
</gene>
<proteinExistence type="predicted"/>
<evidence type="ECO:0000313" key="3">
    <source>
        <dbReference type="RefSeq" id="XP_022326403.1"/>
    </source>
</evidence>
<feature type="chain" id="PRO_5034656379" evidence="1">
    <location>
        <begin position="20"/>
        <end position="236"/>
    </location>
</feature>
<dbReference type="KEGG" id="cvn:111126217"/>